<evidence type="ECO:0000313" key="1">
    <source>
        <dbReference type="EMBL" id="KAI4386976.1"/>
    </source>
</evidence>
<accession>A0ACB9SAB2</accession>
<evidence type="ECO:0000313" key="2">
    <source>
        <dbReference type="Proteomes" id="UP001057402"/>
    </source>
</evidence>
<reference evidence="2" key="1">
    <citation type="journal article" date="2023" name="Front. Plant Sci.">
        <title>Chromosomal-level genome assembly of Melastoma candidum provides insights into trichome evolution.</title>
        <authorList>
            <person name="Zhong Y."/>
            <person name="Wu W."/>
            <person name="Sun C."/>
            <person name="Zou P."/>
            <person name="Liu Y."/>
            <person name="Dai S."/>
            <person name="Zhou R."/>
        </authorList>
    </citation>
    <scope>NUCLEOTIDE SEQUENCE [LARGE SCALE GENOMIC DNA]</scope>
</reference>
<gene>
    <name evidence="1" type="ORF">MLD38_004846</name>
</gene>
<dbReference type="Proteomes" id="UP001057402">
    <property type="component" value="Chromosome 2"/>
</dbReference>
<dbReference type="EMBL" id="CM042881">
    <property type="protein sequence ID" value="KAI4386976.1"/>
    <property type="molecule type" value="Genomic_DNA"/>
</dbReference>
<organism evidence="1 2">
    <name type="scientific">Melastoma candidum</name>
    <dbReference type="NCBI Taxonomy" id="119954"/>
    <lineage>
        <taxon>Eukaryota</taxon>
        <taxon>Viridiplantae</taxon>
        <taxon>Streptophyta</taxon>
        <taxon>Embryophyta</taxon>
        <taxon>Tracheophyta</taxon>
        <taxon>Spermatophyta</taxon>
        <taxon>Magnoliopsida</taxon>
        <taxon>eudicotyledons</taxon>
        <taxon>Gunneridae</taxon>
        <taxon>Pentapetalae</taxon>
        <taxon>rosids</taxon>
        <taxon>malvids</taxon>
        <taxon>Myrtales</taxon>
        <taxon>Melastomataceae</taxon>
        <taxon>Melastomatoideae</taxon>
        <taxon>Melastomateae</taxon>
        <taxon>Melastoma</taxon>
    </lineage>
</organism>
<comment type="caution">
    <text evidence="1">The sequence shown here is derived from an EMBL/GenBank/DDBJ whole genome shotgun (WGS) entry which is preliminary data.</text>
</comment>
<name>A0ACB9SAB2_9MYRT</name>
<keyword evidence="2" id="KW-1185">Reference proteome</keyword>
<sequence length="162" mass="18119">MWGFVGDGKPSVIALRTDMDALPMQELEWEHKSKDSGKMHACGHDAHVAMLLGAARILRNTRRPHGLFISLCLNSFSQFGTVLLFQPAQEGAGGAKLMIDEGALEYVDTILACTLCLTYLLVQWHRSLVRFWQRVASLKRLQTGTVVVQLFRSIQRIHSGDL</sequence>
<proteinExistence type="predicted"/>
<protein>
    <submittedName>
        <fullName evidence="1">Uncharacterized protein</fullName>
    </submittedName>
</protein>